<dbReference type="OrthoDB" id="128729at2"/>
<dbReference type="GO" id="GO:0012505">
    <property type="term" value="C:endomembrane system"/>
    <property type="evidence" value="ECO:0007669"/>
    <property type="project" value="UniProtKB-SubCell"/>
</dbReference>
<comment type="subcellular location">
    <subcellularLocation>
        <location evidence="1">Endomembrane system</location>
        <topology evidence="1">Multi-pass membrane protein</topology>
    </subcellularLocation>
</comment>
<feature type="transmembrane region" description="Helical" evidence="6">
    <location>
        <begin position="30"/>
        <end position="50"/>
    </location>
</feature>
<dbReference type="InterPro" id="IPR052964">
    <property type="entry name" value="Sporulation_signal_mat"/>
</dbReference>
<feature type="domain" description="HTTM-like" evidence="7">
    <location>
        <begin position="26"/>
        <end position="320"/>
    </location>
</feature>
<evidence type="ECO:0000256" key="1">
    <source>
        <dbReference type="ARBA" id="ARBA00004127"/>
    </source>
</evidence>
<gene>
    <name evidence="8" type="ORF">E1212_10965</name>
</gene>
<accession>A0A4R4RPG0</accession>
<evidence type="ECO:0000256" key="2">
    <source>
        <dbReference type="ARBA" id="ARBA00022692"/>
    </source>
</evidence>
<sequence>MIGSAVDRALDGVAATVGKGEEWLLGAKRATYGVAVVRIIFGGAAVWFLLANFANRHYLWGDAAQWMSPIERNGGFGFPFTLFEGGSDPTTLTIKMLIVLALAILFTLGWRTRVVAPLLLICWVSLIESNPLYGDQSDNIFRILLIYLCFADLSGRWSLDSRRRTRQEQGLSRRLWPRRFTPEPLRRGAGRLGILVHNLAVVAVAAQICIIYVASALYKVQGEAWQEGTAVYYPMQVGQYRPWPWLNDLLSDNPFGVLVVSYFSVFIQLFFPLMLLRRGTRVVALLGVLGMHAGIAVIMGLPFFSLFIMAGDQVFIRDSTYQGIAAGVRGAWEERRRRRRPGAAEPGGGVPPEGGRPAAGRPAAGRPVGEEAPAEPVPTR</sequence>
<reference evidence="8 9" key="1">
    <citation type="submission" date="2019-02" db="EMBL/GenBank/DDBJ databases">
        <title>Draft genome sequences of novel Actinobacteria.</title>
        <authorList>
            <person name="Sahin N."/>
            <person name="Ay H."/>
            <person name="Saygin H."/>
        </authorList>
    </citation>
    <scope>NUCLEOTIDE SEQUENCE [LARGE SCALE GENOMIC DNA]</scope>
    <source>
        <strain evidence="8 9">KC603</strain>
    </source>
</reference>
<feature type="region of interest" description="Disordered" evidence="5">
    <location>
        <begin position="334"/>
        <end position="380"/>
    </location>
</feature>
<evidence type="ECO:0000259" key="7">
    <source>
        <dbReference type="SMART" id="SM00752"/>
    </source>
</evidence>
<dbReference type="InterPro" id="IPR011020">
    <property type="entry name" value="HTTM-like"/>
</dbReference>
<keyword evidence="9" id="KW-1185">Reference proteome</keyword>
<feature type="transmembrane region" description="Helical" evidence="6">
    <location>
        <begin position="195"/>
        <end position="218"/>
    </location>
</feature>
<dbReference type="PANTHER" id="PTHR39535">
    <property type="entry name" value="SPORULATION-DELAYING PROTEIN SDPB"/>
    <property type="match status" value="1"/>
</dbReference>
<feature type="compositionally biased region" description="Low complexity" evidence="5">
    <location>
        <begin position="353"/>
        <end position="371"/>
    </location>
</feature>
<evidence type="ECO:0000256" key="3">
    <source>
        <dbReference type="ARBA" id="ARBA00022989"/>
    </source>
</evidence>
<dbReference type="RefSeq" id="WP_131982244.1">
    <property type="nucleotide sequence ID" value="NZ_SMKL01000020.1"/>
</dbReference>
<evidence type="ECO:0000256" key="6">
    <source>
        <dbReference type="SAM" id="Phobius"/>
    </source>
</evidence>
<dbReference type="SMART" id="SM00752">
    <property type="entry name" value="HTTM"/>
    <property type="match status" value="1"/>
</dbReference>
<evidence type="ECO:0000256" key="5">
    <source>
        <dbReference type="SAM" id="MobiDB-lite"/>
    </source>
</evidence>
<feature type="transmembrane region" description="Helical" evidence="6">
    <location>
        <begin position="283"/>
        <end position="310"/>
    </location>
</feature>
<comment type="caution">
    <text evidence="8">The sequence shown here is derived from an EMBL/GenBank/DDBJ whole genome shotgun (WGS) entry which is preliminary data.</text>
</comment>
<protein>
    <submittedName>
        <fullName evidence="8">HTTM domain-containing protein</fullName>
    </submittedName>
</protein>
<feature type="transmembrane region" description="Helical" evidence="6">
    <location>
        <begin position="255"/>
        <end position="276"/>
    </location>
</feature>
<evidence type="ECO:0000313" key="8">
    <source>
        <dbReference type="EMBL" id="TDC51717.1"/>
    </source>
</evidence>
<dbReference type="PANTHER" id="PTHR39535:SF2">
    <property type="entry name" value="HTTM DOMAIN-CONTAINING PROTEIN"/>
    <property type="match status" value="1"/>
</dbReference>
<keyword evidence="4 6" id="KW-0472">Membrane</keyword>
<dbReference type="Proteomes" id="UP000295621">
    <property type="component" value="Unassembled WGS sequence"/>
</dbReference>
<keyword evidence="3 6" id="KW-1133">Transmembrane helix</keyword>
<evidence type="ECO:0000256" key="4">
    <source>
        <dbReference type="ARBA" id="ARBA00023136"/>
    </source>
</evidence>
<keyword evidence="2 6" id="KW-0812">Transmembrane</keyword>
<dbReference type="AlphaFoldDB" id="A0A4R4RPG0"/>
<feature type="transmembrane region" description="Helical" evidence="6">
    <location>
        <begin position="92"/>
        <end position="108"/>
    </location>
</feature>
<name>A0A4R4RPG0_9ACTN</name>
<dbReference type="EMBL" id="SMKL01000020">
    <property type="protein sequence ID" value="TDC51717.1"/>
    <property type="molecule type" value="Genomic_DNA"/>
</dbReference>
<evidence type="ECO:0000313" key="9">
    <source>
        <dbReference type="Proteomes" id="UP000295621"/>
    </source>
</evidence>
<proteinExistence type="predicted"/>
<organism evidence="8 9">
    <name type="scientific">Jiangella ureilytica</name>
    <dbReference type="NCBI Taxonomy" id="2530374"/>
    <lineage>
        <taxon>Bacteria</taxon>
        <taxon>Bacillati</taxon>
        <taxon>Actinomycetota</taxon>
        <taxon>Actinomycetes</taxon>
        <taxon>Jiangellales</taxon>
        <taxon>Jiangellaceae</taxon>
        <taxon>Jiangella</taxon>
    </lineage>
</organism>